<evidence type="ECO:0008006" key="5">
    <source>
        <dbReference type="Google" id="ProtNLM"/>
    </source>
</evidence>
<feature type="region of interest" description="Disordered" evidence="1">
    <location>
        <begin position="134"/>
        <end position="173"/>
    </location>
</feature>
<comment type="caution">
    <text evidence="3">The sequence shown here is derived from an EMBL/GenBank/DDBJ whole genome shotgun (WGS) entry which is preliminary data.</text>
</comment>
<dbReference type="EMBL" id="BMQL01000021">
    <property type="protein sequence ID" value="GGR17882.1"/>
    <property type="molecule type" value="Genomic_DNA"/>
</dbReference>
<evidence type="ECO:0000256" key="1">
    <source>
        <dbReference type="SAM" id="MobiDB-lite"/>
    </source>
</evidence>
<evidence type="ECO:0000256" key="2">
    <source>
        <dbReference type="SAM" id="SignalP"/>
    </source>
</evidence>
<dbReference type="RefSeq" id="WP_189091644.1">
    <property type="nucleotide sequence ID" value="NZ_BMQL01000021.1"/>
</dbReference>
<gene>
    <name evidence="3" type="ORF">GCM10008957_33290</name>
</gene>
<keyword evidence="2" id="KW-0732">Signal</keyword>
<dbReference type="Proteomes" id="UP000603865">
    <property type="component" value="Unassembled WGS sequence"/>
</dbReference>
<feature type="compositionally biased region" description="Low complexity" evidence="1">
    <location>
        <begin position="149"/>
        <end position="162"/>
    </location>
</feature>
<feature type="chain" id="PRO_5037656938" description="DUF3500 domain-containing protein" evidence="2">
    <location>
        <begin position="30"/>
        <end position="395"/>
    </location>
</feature>
<dbReference type="Pfam" id="PF12006">
    <property type="entry name" value="DUF3500"/>
    <property type="match status" value="1"/>
</dbReference>
<organism evidence="3 4">
    <name type="scientific">Deinococcus ruber</name>
    <dbReference type="NCBI Taxonomy" id="1848197"/>
    <lineage>
        <taxon>Bacteria</taxon>
        <taxon>Thermotogati</taxon>
        <taxon>Deinococcota</taxon>
        <taxon>Deinococci</taxon>
        <taxon>Deinococcales</taxon>
        <taxon>Deinococcaceae</taxon>
        <taxon>Deinococcus</taxon>
    </lineage>
</organism>
<accession>A0A918F9C6</accession>
<reference evidence="3" key="1">
    <citation type="journal article" date="2014" name="Int. J. Syst. Evol. Microbiol.">
        <title>Complete genome sequence of Corynebacterium casei LMG S-19264T (=DSM 44701T), isolated from a smear-ripened cheese.</title>
        <authorList>
            <consortium name="US DOE Joint Genome Institute (JGI-PGF)"/>
            <person name="Walter F."/>
            <person name="Albersmeier A."/>
            <person name="Kalinowski J."/>
            <person name="Ruckert C."/>
        </authorList>
    </citation>
    <scope>NUCLEOTIDE SEQUENCE</scope>
    <source>
        <strain evidence="3">JCM 31311</strain>
    </source>
</reference>
<evidence type="ECO:0000313" key="3">
    <source>
        <dbReference type="EMBL" id="GGR17882.1"/>
    </source>
</evidence>
<protein>
    <recommendedName>
        <fullName evidence="5">DUF3500 domain-containing protein</fullName>
    </recommendedName>
</protein>
<name>A0A918F9C6_9DEIO</name>
<dbReference type="AlphaFoldDB" id="A0A918F9C6"/>
<reference evidence="3" key="2">
    <citation type="submission" date="2020-09" db="EMBL/GenBank/DDBJ databases">
        <authorList>
            <person name="Sun Q."/>
            <person name="Ohkuma M."/>
        </authorList>
    </citation>
    <scope>NUCLEOTIDE SEQUENCE</scope>
    <source>
        <strain evidence="3">JCM 31311</strain>
    </source>
</reference>
<sequence>MKKNWILSGVAAATLTGASVAQNVSTALAATTATVPAADAQTTKVVAAANAFLATLSTAQKKAVLFAWTDDTQRKNWSNFPLGGPGANRKGVRWGELNAAQRAVLMNLLGTVLSPSGVAMVKGQMLADDLIRATDQGQGPAGAGGPPASGGTSPTAGQATPPAGAPAGGLPAGSRPQVSFGSEYYFVSFVGTPSSSSPWMLQFGGHHLAINATVVGKDVTLSPSLTGGEPIKVAFNGKTYTLVPNVPVEAQAAYALLQTLSAAQKAKAVISTTRADLVLGPGHDGQVLQPEGLPGSAMTAAQRTQFLALIRDRLGILNADDLAAKMTTITQNIDKTYFAWWGPTTSAGAAYHRVTGPTVIIEFAPQSNDGDPANHLHNMYRDPTNEYGAAWTKLK</sequence>
<feature type="compositionally biased region" description="Gly residues" evidence="1">
    <location>
        <begin position="139"/>
        <end position="148"/>
    </location>
</feature>
<proteinExistence type="predicted"/>
<dbReference type="PANTHER" id="PTHR37489:SF1">
    <property type="entry name" value="DUF3500 DOMAIN-CONTAINING PROTEIN"/>
    <property type="match status" value="1"/>
</dbReference>
<dbReference type="PANTHER" id="PTHR37489">
    <property type="entry name" value="DUF3500 DOMAIN-CONTAINING PROTEIN"/>
    <property type="match status" value="1"/>
</dbReference>
<dbReference type="InterPro" id="IPR021889">
    <property type="entry name" value="DUF3500"/>
</dbReference>
<keyword evidence="4" id="KW-1185">Reference proteome</keyword>
<evidence type="ECO:0000313" key="4">
    <source>
        <dbReference type="Proteomes" id="UP000603865"/>
    </source>
</evidence>
<feature type="signal peptide" evidence="2">
    <location>
        <begin position="1"/>
        <end position="29"/>
    </location>
</feature>